<dbReference type="GO" id="GO:0016787">
    <property type="term" value="F:hydrolase activity"/>
    <property type="evidence" value="ECO:0007669"/>
    <property type="project" value="UniProtKB-KW"/>
</dbReference>
<keyword evidence="2" id="KW-0812">Transmembrane</keyword>
<dbReference type="Proteomes" id="UP001589691">
    <property type="component" value="Unassembled WGS sequence"/>
</dbReference>
<evidence type="ECO:0000313" key="6">
    <source>
        <dbReference type="Proteomes" id="UP001589691"/>
    </source>
</evidence>
<dbReference type="InterPro" id="IPR025874">
    <property type="entry name" value="DZR"/>
</dbReference>
<evidence type="ECO:0000259" key="3">
    <source>
        <dbReference type="Pfam" id="PF12773"/>
    </source>
</evidence>
<keyword evidence="6" id="KW-1185">Reference proteome</keyword>
<keyword evidence="2" id="KW-0472">Membrane</keyword>
<proteinExistence type="predicted"/>
<protein>
    <submittedName>
        <fullName evidence="5">Serine hydrolase</fullName>
    </submittedName>
</protein>
<dbReference type="EMBL" id="JBHLZY010000009">
    <property type="protein sequence ID" value="MFB9769137.1"/>
    <property type="molecule type" value="Genomic_DNA"/>
</dbReference>
<evidence type="ECO:0000256" key="1">
    <source>
        <dbReference type="SAM" id="MobiDB-lite"/>
    </source>
</evidence>
<gene>
    <name evidence="5" type="ORF">ACFFLI_04505</name>
</gene>
<accession>A0ABV5WT86</accession>
<reference evidence="5 6" key="1">
    <citation type="submission" date="2024-09" db="EMBL/GenBank/DDBJ databases">
        <authorList>
            <person name="Sun Q."/>
            <person name="Mori K."/>
        </authorList>
    </citation>
    <scope>NUCLEOTIDE SEQUENCE [LARGE SCALE GENOMIC DNA]</scope>
    <source>
        <strain evidence="5 6">TBRC 4576</strain>
    </source>
</reference>
<evidence type="ECO:0000259" key="4">
    <source>
        <dbReference type="Pfam" id="PF13354"/>
    </source>
</evidence>
<dbReference type="PANTHER" id="PTHR35333:SF3">
    <property type="entry name" value="BETA-LACTAMASE-TYPE TRANSPEPTIDASE FOLD CONTAINING PROTEIN"/>
    <property type="match status" value="1"/>
</dbReference>
<dbReference type="RefSeq" id="WP_137642386.1">
    <property type="nucleotide sequence ID" value="NZ_BJEA01000008.1"/>
</dbReference>
<dbReference type="Gene3D" id="3.40.710.10">
    <property type="entry name" value="DD-peptidase/beta-lactamase superfamily"/>
    <property type="match status" value="1"/>
</dbReference>
<dbReference type="InterPro" id="IPR000871">
    <property type="entry name" value="Beta-lactam_class-A"/>
</dbReference>
<keyword evidence="2" id="KW-1133">Transmembrane helix</keyword>
<dbReference type="Pfam" id="PF12773">
    <property type="entry name" value="DZR"/>
    <property type="match status" value="1"/>
</dbReference>
<feature type="compositionally biased region" description="Low complexity" evidence="1">
    <location>
        <begin position="68"/>
        <end position="92"/>
    </location>
</feature>
<dbReference type="PANTHER" id="PTHR35333">
    <property type="entry name" value="BETA-LACTAMASE"/>
    <property type="match status" value="1"/>
</dbReference>
<dbReference type="InterPro" id="IPR045155">
    <property type="entry name" value="Beta-lactam_cat"/>
</dbReference>
<keyword evidence="5" id="KW-0378">Hydrolase</keyword>
<organism evidence="5 6">
    <name type="scientific">Lactiplantibacillus modestisalitolerans</name>
    <dbReference type="NCBI Taxonomy" id="1457219"/>
    <lineage>
        <taxon>Bacteria</taxon>
        <taxon>Bacillati</taxon>
        <taxon>Bacillota</taxon>
        <taxon>Bacilli</taxon>
        <taxon>Lactobacillales</taxon>
        <taxon>Lactobacillaceae</taxon>
        <taxon>Lactiplantibacillus</taxon>
    </lineage>
</organism>
<dbReference type="Pfam" id="PF13354">
    <property type="entry name" value="Beta-lactamase2"/>
    <property type="match status" value="1"/>
</dbReference>
<evidence type="ECO:0000313" key="5">
    <source>
        <dbReference type="EMBL" id="MFB9769137.1"/>
    </source>
</evidence>
<evidence type="ECO:0000256" key="2">
    <source>
        <dbReference type="SAM" id="Phobius"/>
    </source>
</evidence>
<feature type="compositionally biased region" description="Polar residues" evidence="1">
    <location>
        <begin position="119"/>
        <end position="152"/>
    </location>
</feature>
<feature type="transmembrane region" description="Helical" evidence="2">
    <location>
        <begin position="177"/>
        <end position="196"/>
    </location>
</feature>
<feature type="region of interest" description="Disordered" evidence="1">
    <location>
        <begin position="60"/>
        <end position="174"/>
    </location>
</feature>
<name>A0ABV5WT86_9LACO</name>
<feature type="domain" description="DZANK-type" evidence="3">
    <location>
        <begin position="5"/>
        <end position="53"/>
    </location>
</feature>
<comment type="caution">
    <text evidence="5">The sequence shown here is derived from an EMBL/GenBank/DDBJ whole genome shotgun (WGS) entry which is preliminary data.</text>
</comment>
<feature type="region of interest" description="Disordered" evidence="1">
    <location>
        <begin position="204"/>
        <end position="247"/>
    </location>
</feature>
<dbReference type="InterPro" id="IPR012338">
    <property type="entry name" value="Beta-lactam/transpept-like"/>
</dbReference>
<dbReference type="SUPFAM" id="SSF56601">
    <property type="entry name" value="beta-lactamase/transpeptidase-like"/>
    <property type="match status" value="1"/>
</dbReference>
<feature type="compositionally biased region" description="Low complexity" evidence="1">
    <location>
        <begin position="220"/>
        <end position="242"/>
    </location>
</feature>
<sequence length="506" mass="53709">MMKICSSCGQPNAAENRFCENCGADLAGSPAGKRCPRCQTVNAADNRFCENCGYDFETTTIGQTDSQTPPATTSEPAAESATATDATSSAATWEGGSAGGDQSAASEAPVAASQVPPRTDTTSQTQPTRQATSSTAPKSTADRPQTSKTATRPQPGGPTKTPLRAAQHQPKKPQSRLVAGLVLVILVLAVGAFVYYQKQQTTTVKPAAVQSSRKAKSHSKTASTSSSSSRQSSSTNRSTASKVTFHPDQVRADINNTIAPLSGDSEVYVTPVKGSQQVSVNNGSQRSASTIKIFILVTAYALEKEGAFDLNDEYTISDDDKVGGTGVMRTMADGTTLTYHEVLTHMIADSDNMAANVMIDALGGFKLINNKIESLGATDTQLNRKMMDTDALEDGDDNVTSAEDLGQTLKKMYNHKLVSADADRAMLTILAQNHNRTKLPHDLPGDATVYNKTGEFADYGVQNDAAIMANKRGAFVVVVLSQDGQQTEQVDAMNRLGLQLYQDILK</sequence>
<feature type="domain" description="Beta-lactamase class A catalytic" evidence="4">
    <location>
        <begin position="267"/>
        <end position="480"/>
    </location>
</feature>